<accession>A0AAU9K2L7</accession>
<name>A0AAU9K2L7_9CILI</name>
<gene>
    <name evidence="1" type="ORF">BSTOLATCC_MIC58408</name>
</gene>
<reference evidence="1" key="1">
    <citation type="submission" date="2021-09" db="EMBL/GenBank/DDBJ databases">
        <authorList>
            <consortium name="AG Swart"/>
            <person name="Singh M."/>
            <person name="Singh A."/>
            <person name="Seah K."/>
            <person name="Emmerich C."/>
        </authorList>
    </citation>
    <scope>NUCLEOTIDE SEQUENCE</scope>
    <source>
        <strain evidence="1">ATCC30299</strain>
    </source>
</reference>
<sequence length="81" mass="9676">MSFQISFDSHSQIAWTRSLCRTSTGLPFQKIRKIEFSVQVAGQKLCSPGRNACYRWKIARLIIRRYWAFSFHLWRHCIPTR</sequence>
<evidence type="ECO:0000313" key="2">
    <source>
        <dbReference type="Proteomes" id="UP001162131"/>
    </source>
</evidence>
<protein>
    <recommendedName>
        <fullName evidence="3">Ribosomal protein S14</fullName>
    </recommendedName>
</protein>
<keyword evidence="2" id="KW-1185">Reference proteome</keyword>
<proteinExistence type="predicted"/>
<organism evidence="1 2">
    <name type="scientific">Blepharisma stoltei</name>
    <dbReference type="NCBI Taxonomy" id="1481888"/>
    <lineage>
        <taxon>Eukaryota</taxon>
        <taxon>Sar</taxon>
        <taxon>Alveolata</taxon>
        <taxon>Ciliophora</taxon>
        <taxon>Postciliodesmatophora</taxon>
        <taxon>Heterotrichea</taxon>
        <taxon>Heterotrichida</taxon>
        <taxon>Blepharismidae</taxon>
        <taxon>Blepharisma</taxon>
    </lineage>
</organism>
<dbReference type="EMBL" id="CAJZBQ010000056">
    <property type="protein sequence ID" value="CAG9333302.1"/>
    <property type="molecule type" value="Genomic_DNA"/>
</dbReference>
<dbReference type="Proteomes" id="UP001162131">
    <property type="component" value="Unassembled WGS sequence"/>
</dbReference>
<dbReference type="AlphaFoldDB" id="A0AAU9K2L7"/>
<evidence type="ECO:0000313" key="1">
    <source>
        <dbReference type="EMBL" id="CAG9333302.1"/>
    </source>
</evidence>
<evidence type="ECO:0008006" key="3">
    <source>
        <dbReference type="Google" id="ProtNLM"/>
    </source>
</evidence>
<comment type="caution">
    <text evidence="1">The sequence shown here is derived from an EMBL/GenBank/DDBJ whole genome shotgun (WGS) entry which is preliminary data.</text>
</comment>